<keyword evidence="2" id="KW-1185">Reference proteome</keyword>
<dbReference type="RefSeq" id="WP_108948661.1">
    <property type="nucleotide sequence ID" value="NZ_CP022187.1"/>
</dbReference>
<reference evidence="1 2" key="1">
    <citation type="submission" date="2017-06" db="EMBL/GenBank/DDBJ databases">
        <title>Azoarcus.</title>
        <authorList>
            <person name="Woo J.-H."/>
            <person name="Kim H.-S."/>
        </authorList>
    </citation>
    <scope>NUCLEOTIDE SEQUENCE [LARGE SCALE GENOMIC DNA]</scope>
    <source>
        <strain evidence="1 2">TSPY31</strain>
    </source>
</reference>
<dbReference type="Proteomes" id="UP000244930">
    <property type="component" value="Chromosome"/>
</dbReference>
<accession>A0A2U8GP36</accession>
<dbReference type="KEGG" id="acom:CEW83_06705"/>
<evidence type="ECO:0000313" key="1">
    <source>
        <dbReference type="EMBL" id="AWI74953.1"/>
    </source>
</evidence>
<dbReference type="EMBL" id="CP022187">
    <property type="protein sequence ID" value="AWI74953.1"/>
    <property type="molecule type" value="Genomic_DNA"/>
</dbReference>
<organism evidence="1 2">
    <name type="scientific">Parazoarcus communis</name>
    <dbReference type="NCBI Taxonomy" id="41977"/>
    <lineage>
        <taxon>Bacteria</taxon>
        <taxon>Pseudomonadati</taxon>
        <taxon>Pseudomonadota</taxon>
        <taxon>Betaproteobacteria</taxon>
        <taxon>Rhodocyclales</taxon>
        <taxon>Zoogloeaceae</taxon>
        <taxon>Parazoarcus</taxon>
    </lineage>
</organism>
<evidence type="ECO:0000313" key="2">
    <source>
        <dbReference type="Proteomes" id="UP000244930"/>
    </source>
</evidence>
<proteinExistence type="predicted"/>
<name>A0A2U8GP36_9RHOO</name>
<protein>
    <submittedName>
        <fullName evidence="1">Uncharacterized protein</fullName>
    </submittedName>
</protein>
<sequence>MRTDSPEQIAFVENLPLPAPGLVHAGRAFAGPLRPAMRGLSTATSDGQQSAYVAKGSLVSFVAGVAHAARADVLDALLFAQLGADARFDRERDFDRWHRFHMIIMDNVGWTVEARDCDPPALERFTIGELGLALLHANASGVERSLARSALAAAQRGMPPVFDESSHSAGAGCFHIGTCVQLGKRIETTLMCINFHTSLRVAHLMNQVFDRRTTKLGASIYRCSLDLSAHAPVAQRIRASLADNVAVFVHELAL</sequence>
<gene>
    <name evidence="1" type="ORF">CEW83_06705</name>
</gene>
<dbReference type="AlphaFoldDB" id="A0A2U8GP36"/>